<dbReference type="GO" id="GO:0003677">
    <property type="term" value="F:DNA binding"/>
    <property type="evidence" value="ECO:0007669"/>
    <property type="project" value="UniProtKB-UniRule"/>
</dbReference>
<dbReference type="Gene3D" id="1.10.150.130">
    <property type="match status" value="1"/>
</dbReference>
<dbReference type="SUPFAM" id="SSF56349">
    <property type="entry name" value="DNA breaking-rejoining enzymes"/>
    <property type="match status" value="1"/>
</dbReference>
<dbReference type="Proteomes" id="UP000279911">
    <property type="component" value="Unassembled WGS sequence"/>
</dbReference>
<dbReference type="InterPro" id="IPR010998">
    <property type="entry name" value="Integrase_recombinase_N"/>
</dbReference>
<dbReference type="InterPro" id="IPR013762">
    <property type="entry name" value="Integrase-like_cat_sf"/>
</dbReference>
<keyword evidence="4" id="KW-0233">DNA recombination</keyword>
<evidence type="ECO:0000259" key="6">
    <source>
        <dbReference type="PROSITE" id="PS51898"/>
    </source>
</evidence>
<dbReference type="GO" id="GO:0015074">
    <property type="term" value="P:DNA integration"/>
    <property type="evidence" value="ECO:0007669"/>
    <property type="project" value="UniProtKB-KW"/>
</dbReference>
<dbReference type="InterPro" id="IPR002104">
    <property type="entry name" value="Integrase_catalytic"/>
</dbReference>
<dbReference type="Pfam" id="PF14657">
    <property type="entry name" value="Arm-DNA-bind_4"/>
    <property type="match status" value="1"/>
</dbReference>
<evidence type="ECO:0000313" key="8">
    <source>
        <dbReference type="EMBL" id="RSD21051.1"/>
    </source>
</evidence>
<name>A0A3R9KNQ1_9BACI</name>
<sequence length="383" mass="45141">MADIYKYKRKDGKTYYEYRIRYKDPITKKPKEKSKKGFRSKPEASLAAAEMEKQLLEGMEVGDVSLKIFMYFWLDEYKKENIRKNTYELHEQNIRLHILPFFQNANLKDVKPMMYQRFINHLDEKGYSRRTITIIHGTMYSAYEKAMIIGKTDKNPCHGVTLKGYVKEKEMQFIDSEDIPLFLNTAYKYGYIHWIFYKVLLETGLRKGEAAALQWTDVDLKEKVIHISKTLDFKEASKNPDKMFGDTKTYNSNRSFRISQSLANDLHFHMKWQNQNKLNLNGFYKHDYNLVLCRENGDYMPKSSLYNSFSRILKRAGIASMPIHSTRHTHAVLCLEAGISMKELQERLGHGSERITSDVYAHVSKKMEQAAIEKYEERTKNLF</sequence>
<dbReference type="InterPro" id="IPR044068">
    <property type="entry name" value="CB"/>
</dbReference>
<dbReference type="Gene3D" id="1.10.443.10">
    <property type="entry name" value="Intergrase catalytic core"/>
    <property type="match status" value="1"/>
</dbReference>
<proteinExistence type="inferred from homology"/>
<evidence type="ECO:0000256" key="3">
    <source>
        <dbReference type="ARBA" id="ARBA00023125"/>
    </source>
</evidence>
<dbReference type="PANTHER" id="PTHR30349:SF64">
    <property type="entry name" value="PROPHAGE INTEGRASE INTD-RELATED"/>
    <property type="match status" value="1"/>
</dbReference>
<comment type="similarity">
    <text evidence="1">Belongs to the 'phage' integrase family.</text>
</comment>
<evidence type="ECO:0000313" key="9">
    <source>
        <dbReference type="Proteomes" id="UP000279911"/>
    </source>
</evidence>
<comment type="caution">
    <text evidence="8">The sequence shown here is derived from an EMBL/GenBank/DDBJ whole genome shotgun (WGS) entry which is preliminary data.</text>
</comment>
<dbReference type="PROSITE" id="PS51898">
    <property type="entry name" value="TYR_RECOMBINASE"/>
    <property type="match status" value="1"/>
</dbReference>
<protein>
    <submittedName>
        <fullName evidence="8">Site-specific integrase</fullName>
    </submittedName>
</protein>
<evidence type="ECO:0000256" key="5">
    <source>
        <dbReference type="PROSITE-ProRule" id="PRU01248"/>
    </source>
</evidence>
<dbReference type="OrthoDB" id="9803188at2"/>
<feature type="domain" description="Tyr recombinase" evidence="6">
    <location>
        <begin position="169"/>
        <end position="373"/>
    </location>
</feature>
<reference evidence="9" key="1">
    <citation type="submission" date="2018-12" db="EMBL/GenBank/DDBJ databases">
        <title>Bacillus chawlae sp. nov., Bacillus glennii sp. nov., and Bacillus saganii sp. nov. Isolated from the Vehicle Assembly Building at Kennedy Space Center where the Viking Spacecraft were Assembled.</title>
        <authorList>
            <person name="Seuylemezian A."/>
            <person name="Vaishampayan P."/>
        </authorList>
    </citation>
    <scope>NUCLEOTIDE SEQUENCE [LARGE SCALE GENOMIC DNA]</scope>
    <source>
        <strain evidence="9">DSM 13966</strain>
    </source>
</reference>
<keyword evidence="3 5" id="KW-0238">DNA-binding</keyword>
<dbReference type="InterPro" id="IPR004107">
    <property type="entry name" value="Integrase_SAM-like_N"/>
</dbReference>
<dbReference type="InterPro" id="IPR011010">
    <property type="entry name" value="DNA_brk_join_enz"/>
</dbReference>
<feature type="domain" description="Core-binding (CB)" evidence="7">
    <location>
        <begin position="68"/>
        <end position="147"/>
    </location>
</feature>
<organism evidence="8 9">
    <name type="scientific">Mesobacillus subterraneus</name>
    <dbReference type="NCBI Taxonomy" id="285983"/>
    <lineage>
        <taxon>Bacteria</taxon>
        <taxon>Bacillati</taxon>
        <taxon>Bacillota</taxon>
        <taxon>Bacilli</taxon>
        <taxon>Bacillales</taxon>
        <taxon>Bacillaceae</taxon>
        <taxon>Mesobacillus</taxon>
    </lineage>
</organism>
<dbReference type="RefSeq" id="WP_125482228.1">
    <property type="nucleotide sequence ID" value="NZ_RSFW01000037.1"/>
</dbReference>
<dbReference type="InterPro" id="IPR028259">
    <property type="entry name" value="AP2-like_int_N"/>
</dbReference>
<dbReference type="InterPro" id="IPR050090">
    <property type="entry name" value="Tyrosine_recombinase_XerCD"/>
</dbReference>
<evidence type="ECO:0000256" key="2">
    <source>
        <dbReference type="ARBA" id="ARBA00022908"/>
    </source>
</evidence>
<evidence type="ECO:0000259" key="7">
    <source>
        <dbReference type="PROSITE" id="PS51900"/>
    </source>
</evidence>
<evidence type="ECO:0000256" key="4">
    <source>
        <dbReference type="ARBA" id="ARBA00023172"/>
    </source>
</evidence>
<dbReference type="GO" id="GO:0006310">
    <property type="term" value="P:DNA recombination"/>
    <property type="evidence" value="ECO:0007669"/>
    <property type="project" value="UniProtKB-KW"/>
</dbReference>
<dbReference type="Pfam" id="PF00589">
    <property type="entry name" value="Phage_integrase"/>
    <property type="match status" value="1"/>
</dbReference>
<gene>
    <name evidence="8" type="ORF">EJA10_22385</name>
</gene>
<dbReference type="CDD" id="cd01189">
    <property type="entry name" value="INT_ICEBs1_C_like"/>
    <property type="match status" value="1"/>
</dbReference>
<accession>A0A3R9KNQ1</accession>
<dbReference type="PROSITE" id="PS51900">
    <property type="entry name" value="CB"/>
    <property type="match status" value="1"/>
</dbReference>
<dbReference type="AlphaFoldDB" id="A0A3R9KNQ1"/>
<dbReference type="EMBL" id="RSFW01000037">
    <property type="protein sequence ID" value="RSD21051.1"/>
    <property type="molecule type" value="Genomic_DNA"/>
</dbReference>
<keyword evidence="2" id="KW-0229">DNA integration</keyword>
<dbReference type="Pfam" id="PF14659">
    <property type="entry name" value="Phage_int_SAM_3"/>
    <property type="match status" value="1"/>
</dbReference>
<dbReference type="PANTHER" id="PTHR30349">
    <property type="entry name" value="PHAGE INTEGRASE-RELATED"/>
    <property type="match status" value="1"/>
</dbReference>
<evidence type="ECO:0000256" key="1">
    <source>
        <dbReference type="ARBA" id="ARBA00008857"/>
    </source>
</evidence>